<dbReference type="GO" id="GO:0000287">
    <property type="term" value="F:magnesium ion binding"/>
    <property type="evidence" value="ECO:0007669"/>
    <property type="project" value="UniProtKB-UniRule"/>
</dbReference>
<comment type="cofactor">
    <cofactor evidence="10">
        <name>Mg(2+)</name>
        <dbReference type="ChEBI" id="CHEBI:18420"/>
    </cofactor>
    <text evidence="10">Binds 1 Mg(2+) ion per subunit.</text>
</comment>
<dbReference type="GO" id="GO:0009229">
    <property type="term" value="P:thiamine diphosphate biosynthetic process"/>
    <property type="evidence" value="ECO:0007669"/>
    <property type="project" value="UniProtKB-UniRule"/>
</dbReference>
<feature type="binding site" evidence="10">
    <location>
        <begin position="144"/>
        <end position="146"/>
    </location>
    <ligand>
        <name>2-[(2R,5Z)-2-carboxy-4-methylthiazol-5(2H)-ylidene]ethyl phosphate</name>
        <dbReference type="ChEBI" id="CHEBI:62899"/>
    </ligand>
</feature>
<keyword evidence="5 10" id="KW-0460">Magnesium</keyword>
<dbReference type="EMBL" id="LJBJ02000014">
    <property type="protein sequence ID" value="OAX51643.1"/>
    <property type="molecule type" value="Genomic_DNA"/>
</dbReference>
<dbReference type="NCBIfam" id="TIGR00693">
    <property type="entry name" value="thiE"/>
    <property type="match status" value="1"/>
</dbReference>
<dbReference type="PANTHER" id="PTHR20857">
    <property type="entry name" value="THIAMINE-PHOSPHATE PYROPHOSPHORYLASE"/>
    <property type="match status" value="1"/>
</dbReference>
<reference evidence="15 17" key="4">
    <citation type="submission" date="2020-12" db="EMBL/GenBank/DDBJ databases">
        <title>FDA dAtabase for Regulatory Grade micrObial Sequences (FDA-ARGOS): Supporting development and validation of Infectious Disease Dx tests.</title>
        <authorList>
            <person name="Sproer C."/>
            <person name="Gronow S."/>
            <person name="Severitt S."/>
            <person name="Schroder I."/>
            <person name="Tallon L."/>
            <person name="Sadzewicz L."/>
            <person name="Zhao X."/>
            <person name="Boylan J."/>
            <person name="Ott S."/>
            <person name="Bowen H."/>
            <person name="Vavikolanu K."/>
            <person name="Mehta A."/>
            <person name="Aluvathingal J."/>
            <person name="Nadendla S."/>
            <person name="Lowell S."/>
            <person name="Myers T."/>
            <person name="Yan Y."/>
            <person name="Sichtig H."/>
        </authorList>
    </citation>
    <scope>NUCLEOTIDE SEQUENCE [LARGE SCALE GENOMIC DNA]</scope>
    <source>
        <strain evidence="15 17">FDAARGOS_864</strain>
    </source>
</reference>
<evidence type="ECO:0000313" key="14">
    <source>
        <dbReference type="EMBL" id="OAX51643.1"/>
    </source>
</evidence>
<feature type="binding site" evidence="10">
    <location>
        <position position="147"/>
    </location>
    <ligand>
        <name>4-amino-2-methyl-5-(diphosphooxymethyl)pyrimidine</name>
        <dbReference type="ChEBI" id="CHEBI:57841"/>
    </ligand>
</feature>
<dbReference type="EMBL" id="CP065738">
    <property type="protein sequence ID" value="QPT54481.1"/>
    <property type="molecule type" value="Genomic_DNA"/>
</dbReference>
<evidence type="ECO:0000256" key="5">
    <source>
        <dbReference type="ARBA" id="ARBA00022842"/>
    </source>
</evidence>
<dbReference type="InterPro" id="IPR036206">
    <property type="entry name" value="ThiamineP_synth_sf"/>
</dbReference>
<dbReference type="InterPro" id="IPR034291">
    <property type="entry name" value="TMP_synthase"/>
</dbReference>
<feature type="binding site" evidence="10">
    <location>
        <begin position="41"/>
        <end position="45"/>
    </location>
    <ligand>
        <name>4-amino-2-methyl-5-(diphosphooxymethyl)pyrimidine</name>
        <dbReference type="ChEBI" id="CHEBI:57841"/>
    </ligand>
</feature>
<feature type="domain" description="Thiamine phosphate synthase/TenI" evidence="13">
    <location>
        <begin position="10"/>
        <end position="201"/>
    </location>
</feature>
<comment type="similarity">
    <text evidence="10 11">Belongs to the thiamine-phosphate synthase family.</text>
</comment>
<evidence type="ECO:0000259" key="13">
    <source>
        <dbReference type="Pfam" id="PF02581"/>
    </source>
</evidence>
<sequence>MIPEGVDPALYFITDTALCGGPERVPHVVYEAVAGGAGIVQVRDKHADDAAFLALARACRDAVRRAEDALGRTAALVVNDRVGVAERLGLHVHVGQSDASLAVARRAVGPERMVGVSASTAEEVRAAAESGVADLVGIGPVWATPTKTDAAAPLGPEGLAALAGPARAAGLVAVGIGGIRADRLPLLRGAGVDGICVVSAIAASENPRAAARELRAAAVDEGVLAAAGSAAPAARSEGAAS</sequence>
<dbReference type="UniPathway" id="UPA00060">
    <property type="reaction ID" value="UER00141"/>
</dbReference>
<comment type="catalytic activity">
    <reaction evidence="8 10 11">
        <text>2-(2-carboxy-4-methylthiazol-5-yl)ethyl phosphate + 4-amino-2-methyl-5-(diphosphooxymethyl)pyrimidine + 2 H(+) = thiamine phosphate + CO2 + diphosphate</text>
        <dbReference type="Rhea" id="RHEA:47848"/>
        <dbReference type="ChEBI" id="CHEBI:15378"/>
        <dbReference type="ChEBI" id="CHEBI:16526"/>
        <dbReference type="ChEBI" id="CHEBI:33019"/>
        <dbReference type="ChEBI" id="CHEBI:37575"/>
        <dbReference type="ChEBI" id="CHEBI:57841"/>
        <dbReference type="ChEBI" id="CHEBI:62890"/>
        <dbReference type="EC" id="2.5.1.3"/>
    </reaction>
</comment>
<feature type="binding site" evidence="10">
    <location>
        <position position="178"/>
    </location>
    <ligand>
        <name>2-[(2R,5Z)-2-carboxy-4-methylthiazol-5(2H)-ylidene]ethyl phosphate</name>
        <dbReference type="ChEBI" id="CHEBI:62899"/>
    </ligand>
</feature>
<evidence type="ECO:0000256" key="6">
    <source>
        <dbReference type="ARBA" id="ARBA00022977"/>
    </source>
</evidence>
<keyword evidence="3 10" id="KW-0808">Transferase</keyword>
<dbReference type="InterPro" id="IPR013785">
    <property type="entry name" value="Aldolase_TIM"/>
</dbReference>
<gene>
    <name evidence="10 15" type="primary">thiE</name>
    <name evidence="14" type="ORF">AN277_0207490</name>
    <name evidence="15" type="ORF">I6G21_04825</name>
</gene>
<reference evidence="14 16" key="3">
    <citation type="submission" date="2016-06" db="EMBL/GenBank/DDBJ databases">
        <title>Identification of putative biosynthetic pathways for the production of bioactive secondary metabolites by the marine actinomycete Kocuria kristinae RUTW2-3.</title>
        <authorList>
            <person name="Waterworth S.C."/>
            <person name="Walmsley T.A."/>
            <person name="Matongo T."/>
            <person name="Davies-Coleman M.T."/>
            <person name="Dorrington R.A."/>
        </authorList>
    </citation>
    <scope>NUCLEOTIDE SEQUENCE [LARGE SCALE GENOMIC DNA]</scope>
    <source>
        <strain evidence="16">RuSp02-3</strain>
        <strain evidence="14">RUTW2-3</strain>
    </source>
</reference>
<evidence type="ECO:0000256" key="9">
    <source>
        <dbReference type="ARBA" id="ARBA00047883"/>
    </source>
</evidence>
<evidence type="ECO:0000313" key="15">
    <source>
        <dbReference type="EMBL" id="QPT54481.1"/>
    </source>
</evidence>
<comment type="function">
    <text evidence="1 10">Condenses 4-methyl-5-(beta-hydroxyethyl)thiazole monophosphate (THZ-P) and 2-methyl-4-amino-5-hydroxymethyl pyrimidine pyrophosphate (HMP-PP) to form thiamine monophosphate (TMP).</text>
</comment>
<dbReference type="PANTHER" id="PTHR20857:SF15">
    <property type="entry name" value="THIAMINE-PHOSPHATE SYNTHASE"/>
    <property type="match status" value="1"/>
</dbReference>
<feature type="binding site" evidence="10">
    <location>
        <position position="80"/>
    </location>
    <ligand>
        <name>Mg(2+)</name>
        <dbReference type="ChEBI" id="CHEBI:18420"/>
    </ligand>
</feature>
<evidence type="ECO:0000256" key="1">
    <source>
        <dbReference type="ARBA" id="ARBA00003814"/>
    </source>
</evidence>
<reference evidence="14" key="2">
    <citation type="submission" date="2016-04" db="EMBL/GenBank/DDBJ databases">
        <authorList>
            <person name="Evans L.H."/>
            <person name="Alamgir A."/>
            <person name="Owens N."/>
            <person name="Weber N.D."/>
            <person name="Virtaneva K."/>
            <person name="Barbian K."/>
            <person name="Babar A."/>
            <person name="Rosenke K."/>
        </authorList>
    </citation>
    <scope>NUCLEOTIDE SEQUENCE [LARGE SCALE GENOMIC DNA]</scope>
    <source>
        <strain evidence="14">RUTW2-3</strain>
    </source>
</reference>
<dbReference type="InterPro" id="IPR022998">
    <property type="entry name" value="ThiamineP_synth_TenI"/>
</dbReference>
<accession>A0A199NSR1</accession>
<evidence type="ECO:0000256" key="2">
    <source>
        <dbReference type="ARBA" id="ARBA00005165"/>
    </source>
</evidence>
<dbReference type="SUPFAM" id="SSF51391">
    <property type="entry name" value="Thiamin phosphate synthase"/>
    <property type="match status" value="1"/>
</dbReference>
<dbReference type="GeneID" id="61262693"/>
<keyword evidence="16" id="KW-1185">Reference proteome</keyword>
<evidence type="ECO:0000256" key="10">
    <source>
        <dbReference type="HAMAP-Rule" id="MF_00097"/>
    </source>
</evidence>
<evidence type="ECO:0000256" key="3">
    <source>
        <dbReference type="ARBA" id="ARBA00022679"/>
    </source>
</evidence>
<dbReference type="GO" id="GO:0005737">
    <property type="term" value="C:cytoplasm"/>
    <property type="evidence" value="ECO:0007669"/>
    <property type="project" value="TreeGrafter"/>
</dbReference>
<dbReference type="HAMAP" id="MF_00097">
    <property type="entry name" value="TMP_synthase"/>
    <property type="match status" value="1"/>
</dbReference>
<comment type="pathway">
    <text evidence="2 10 12">Cofactor biosynthesis; thiamine diphosphate biosynthesis; thiamine phosphate from 4-amino-2-methyl-5-diphosphomethylpyrimidine and 4-methyl-5-(2-phosphoethyl)-thiazole: step 1/1.</text>
</comment>
<evidence type="ECO:0000256" key="11">
    <source>
        <dbReference type="RuleBase" id="RU003826"/>
    </source>
</evidence>
<dbReference type="Proteomes" id="UP000053171">
    <property type="component" value="Unassembled WGS sequence"/>
</dbReference>
<keyword evidence="6 10" id="KW-0784">Thiamine biosynthesis</keyword>
<organism evidence="14 16">
    <name type="scientific">Rothia kristinae</name>
    <dbReference type="NCBI Taxonomy" id="37923"/>
    <lineage>
        <taxon>Bacteria</taxon>
        <taxon>Bacillati</taxon>
        <taxon>Actinomycetota</taxon>
        <taxon>Actinomycetes</taxon>
        <taxon>Micrococcales</taxon>
        <taxon>Micrococcaceae</taxon>
        <taxon>Rothia</taxon>
    </lineage>
</organism>
<keyword evidence="4 10" id="KW-0479">Metal-binding</keyword>
<dbReference type="EC" id="2.5.1.3" evidence="10"/>
<evidence type="ECO:0000256" key="4">
    <source>
        <dbReference type="ARBA" id="ARBA00022723"/>
    </source>
</evidence>
<dbReference type="AlphaFoldDB" id="A0A199NSR1"/>
<feature type="binding site" evidence="10">
    <location>
        <position position="117"/>
    </location>
    <ligand>
        <name>4-amino-2-methyl-5-(diphosphooxymethyl)pyrimidine</name>
        <dbReference type="ChEBI" id="CHEBI:57841"/>
    </ligand>
</feature>
<evidence type="ECO:0000313" key="16">
    <source>
        <dbReference type="Proteomes" id="UP000053171"/>
    </source>
</evidence>
<reference evidence="16" key="1">
    <citation type="submission" date="2016-04" db="EMBL/GenBank/DDBJ databases">
        <authorList>
            <person name="Waterworth S."/>
            <person name="Matcher G."/>
        </authorList>
    </citation>
    <scope>NUCLEOTIDE SEQUENCE [LARGE SCALE GENOMIC DNA]</scope>
    <source>
        <strain evidence="16">RuSp02-3</strain>
    </source>
</reference>
<evidence type="ECO:0000256" key="8">
    <source>
        <dbReference type="ARBA" id="ARBA00047851"/>
    </source>
</evidence>
<dbReference type="GO" id="GO:0004789">
    <property type="term" value="F:thiamine-phosphate diphosphorylase activity"/>
    <property type="evidence" value="ECO:0007669"/>
    <property type="project" value="UniProtKB-UniRule"/>
</dbReference>
<name>A0A199NSR1_9MICC</name>
<evidence type="ECO:0000256" key="12">
    <source>
        <dbReference type="RuleBase" id="RU004253"/>
    </source>
</evidence>
<feature type="binding site" evidence="10">
    <location>
        <position position="98"/>
    </location>
    <ligand>
        <name>Mg(2+)</name>
        <dbReference type="ChEBI" id="CHEBI:18420"/>
    </ligand>
</feature>
<comment type="catalytic activity">
    <reaction evidence="9 10 11">
        <text>2-[(2R,5Z)-2-carboxy-4-methylthiazol-5(2H)-ylidene]ethyl phosphate + 4-amino-2-methyl-5-(diphosphooxymethyl)pyrimidine + 2 H(+) = thiamine phosphate + CO2 + diphosphate</text>
        <dbReference type="Rhea" id="RHEA:47844"/>
        <dbReference type="ChEBI" id="CHEBI:15378"/>
        <dbReference type="ChEBI" id="CHEBI:16526"/>
        <dbReference type="ChEBI" id="CHEBI:33019"/>
        <dbReference type="ChEBI" id="CHEBI:37575"/>
        <dbReference type="ChEBI" id="CHEBI:57841"/>
        <dbReference type="ChEBI" id="CHEBI:62899"/>
        <dbReference type="EC" id="2.5.1.3"/>
    </reaction>
</comment>
<evidence type="ECO:0000256" key="7">
    <source>
        <dbReference type="ARBA" id="ARBA00047334"/>
    </source>
</evidence>
<dbReference type="KEGG" id="rkr:I6G21_04825"/>
<protein>
    <recommendedName>
        <fullName evidence="10">Thiamine-phosphate synthase</fullName>
        <shortName evidence="10">TP synthase</shortName>
        <shortName evidence="10">TPS</shortName>
        <ecNumber evidence="10">2.5.1.3</ecNumber>
    </recommendedName>
    <alternativeName>
        <fullName evidence="10">Thiamine-phosphate pyrophosphorylase</fullName>
        <shortName evidence="10">TMP pyrophosphorylase</shortName>
        <shortName evidence="10">TMP-PPase</shortName>
    </alternativeName>
</protein>
<dbReference type="Pfam" id="PF02581">
    <property type="entry name" value="TMP-TENI"/>
    <property type="match status" value="1"/>
</dbReference>
<dbReference type="CDD" id="cd00564">
    <property type="entry name" value="TMP_TenI"/>
    <property type="match status" value="1"/>
</dbReference>
<dbReference type="STRING" id="37923.BK826_07295"/>
<dbReference type="Gene3D" id="3.20.20.70">
    <property type="entry name" value="Aldolase class I"/>
    <property type="match status" value="1"/>
</dbReference>
<feature type="binding site" evidence="10">
    <location>
        <position position="79"/>
    </location>
    <ligand>
        <name>4-amino-2-methyl-5-(diphosphooxymethyl)pyrimidine</name>
        <dbReference type="ChEBI" id="CHEBI:57841"/>
    </ligand>
</feature>
<proteinExistence type="inferred from homology"/>
<evidence type="ECO:0000313" key="17">
    <source>
        <dbReference type="Proteomes" id="UP000594975"/>
    </source>
</evidence>
<feature type="binding site" evidence="10">
    <location>
        <begin position="198"/>
        <end position="199"/>
    </location>
    <ligand>
        <name>2-[(2R,5Z)-2-carboxy-4-methylthiazol-5(2H)-ylidene]ethyl phosphate</name>
        <dbReference type="ChEBI" id="CHEBI:62899"/>
    </ligand>
</feature>
<dbReference type="RefSeq" id="WP_061225833.1">
    <property type="nucleotide sequence ID" value="NZ_CP065738.1"/>
</dbReference>
<dbReference type="GO" id="GO:0009228">
    <property type="term" value="P:thiamine biosynthetic process"/>
    <property type="evidence" value="ECO:0007669"/>
    <property type="project" value="UniProtKB-KW"/>
</dbReference>
<dbReference type="Proteomes" id="UP000594975">
    <property type="component" value="Chromosome"/>
</dbReference>
<comment type="catalytic activity">
    <reaction evidence="7 10 11">
        <text>4-methyl-5-(2-phosphooxyethyl)-thiazole + 4-amino-2-methyl-5-(diphosphooxymethyl)pyrimidine + H(+) = thiamine phosphate + diphosphate</text>
        <dbReference type="Rhea" id="RHEA:22328"/>
        <dbReference type="ChEBI" id="CHEBI:15378"/>
        <dbReference type="ChEBI" id="CHEBI:33019"/>
        <dbReference type="ChEBI" id="CHEBI:37575"/>
        <dbReference type="ChEBI" id="CHEBI:57841"/>
        <dbReference type="ChEBI" id="CHEBI:58296"/>
        <dbReference type="EC" id="2.5.1.3"/>
    </reaction>
</comment>